<evidence type="ECO:0000313" key="2">
    <source>
        <dbReference type="EMBL" id="MBW0547313.1"/>
    </source>
</evidence>
<sequence>MICLEPSLNSKPFTIHKQMDFLKGLSKVWRKSTGDFVPMAWNTKTMGYTPMTGLHFTRYSIGLNHYPELYHRGNSISNRGRMEPRIAGASPEERYSNDPPHSSGPP</sequence>
<reference evidence="2" key="1">
    <citation type="submission" date="2021-03" db="EMBL/GenBank/DDBJ databases">
        <title>Draft genome sequence of rust myrtle Austropuccinia psidii MF-1, a brazilian biotype.</title>
        <authorList>
            <person name="Quecine M.C."/>
            <person name="Pachon D.M.R."/>
            <person name="Bonatelli M.L."/>
            <person name="Correr F.H."/>
            <person name="Franceschini L.M."/>
            <person name="Leite T.F."/>
            <person name="Margarido G.R.A."/>
            <person name="Almeida C.A."/>
            <person name="Ferrarezi J.A."/>
            <person name="Labate C.A."/>
        </authorList>
    </citation>
    <scope>NUCLEOTIDE SEQUENCE</scope>
    <source>
        <strain evidence="2">MF-1</strain>
    </source>
</reference>
<dbReference type="AlphaFoldDB" id="A0A9Q3INX5"/>
<name>A0A9Q3INX5_9BASI</name>
<evidence type="ECO:0000256" key="1">
    <source>
        <dbReference type="SAM" id="MobiDB-lite"/>
    </source>
</evidence>
<proteinExistence type="predicted"/>
<organism evidence="2 3">
    <name type="scientific">Austropuccinia psidii MF-1</name>
    <dbReference type="NCBI Taxonomy" id="1389203"/>
    <lineage>
        <taxon>Eukaryota</taxon>
        <taxon>Fungi</taxon>
        <taxon>Dikarya</taxon>
        <taxon>Basidiomycota</taxon>
        <taxon>Pucciniomycotina</taxon>
        <taxon>Pucciniomycetes</taxon>
        <taxon>Pucciniales</taxon>
        <taxon>Sphaerophragmiaceae</taxon>
        <taxon>Austropuccinia</taxon>
    </lineage>
</organism>
<accession>A0A9Q3INX5</accession>
<feature type="region of interest" description="Disordered" evidence="1">
    <location>
        <begin position="73"/>
        <end position="106"/>
    </location>
</feature>
<gene>
    <name evidence="2" type="ORF">O181_087028</name>
</gene>
<dbReference type="EMBL" id="AVOT02052391">
    <property type="protein sequence ID" value="MBW0547313.1"/>
    <property type="molecule type" value="Genomic_DNA"/>
</dbReference>
<evidence type="ECO:0000313" key="3">
    <source>
        <dbReference type="Proteomes" id="UP000765509"/>
    </source>
</evidence>
<keyword evidence="3" id="KW-1185">Reference proteome</keyword>
<dbReference type="Proteomes" id="UP000765509">
    <property type="component" value="Unassembled WGS sequence"/>
</dbReference>
<comment type="caution">
    <text evidence="2">The sequence shown here is derived from an EMBL/GenBank/DDBJ whole genome shotgun (WGS) entry which is preliminary data.</text>
</comment>
<protein>
    <submittedName>
        <fullName evidence="2">Uncharacterized protein</fullName>
    </submittedName>
</protein>